<sequence length="388" mass="41419">MPMDRETQLRLVNLRDESGVLSLYVNADPRQEGSTPPWKTRLDQGLKQLLDAVDNGTRSLLGRRVEEMKIDLEQLVRPGAPGIGRALFTALATGESYTVEMQTPLADRIALAPRSHIAPLLGAWAEGSPVGIAVVDGKGMRLLDSRFGKCEEVSGLAFELDTAEWRVMKGPAAVHSAYGGRDGYISSNQQDLFDYRVAEHLAKFLAAAHSTLEEHVATFGWELLVVTGEPELVEAASKSLRSGIKADVVASQLVLSQSTPAQIEQALAPEIKAARCARHEKLAADFAEAPPRAAIGSEEVLDALQGGRVDRLVIERDSDWSGRRIPAGAVLADAMAPGEPELASAIADAQLGEAMIEMALASDARVSILSDGASLGEKAGGVGAFLRW</sequence>
<evidence type="ECO:0008006" key="3">
    <source>
        <dbReference type="Google" id="ProtNLM"/>
    </source>
</evidence>
<name>A0A1G6SHD8_9ACTN</name>
<reference evidence="2" key="1">
    <citation type="submission" date="2016-10" db="EMBL/GenBank/DDBJ databases">
        <authorList>
            <person name="Varghese N."/>
            <person name="Submissions S."/>
        </authorList>
    </citation>
    <scope>NUCLEOTIDE SEQUENCE [LARGE SCALE GENOMIC DNA]</scope>
    <source>
        <strain evidence="2">CGMCC 4.3516</strain>
    </source>
</reference>
<dbReference type="InterPro" id="IPR029064">
    <property type="entry name" value="Ribosomal_eL30-like_sf"/>
</dbReference>
<proteinExistence type="predicted"/>
<organism evidence="1 2">
    <name type="scientific">Glycomyces harbinensis</name>
    <dbReference type="NCBI Taxonomy" id="58114"/>
    <lineage>
        <taxon>Bacteria</taxon>
        <taxon>Bacillati</taxon>
        <taxon>Actinomycetota</taxon>
        <taxon>Actinomycetes</taxon>
        <taxon>Glycomycetales</taxon>
        <taxon>Glycomycetaceae</taxon>
        <taxon>Glycomyces</taxon>
    </lineage>
</organism>
<dbReference type="Proteomes" id="UP000198949">
    <property type="component" value="Unassembled WGS sequence"/>
</dbReference>
<evidence type="ECO:0000313" key="1">
    <source>
        <dbReference type="EMBL" id="SDD15555.1"/>
    </source>
</evidence>
<keyword evidence="2" id="KW-1185">Reference proteome</keyword>
<dbReference type="InterPro" id="IPR041202">
    <property type="entry name" value="BaeRF_family10"/>
</dbReference>
<dbReference type="AlphaFoldDB" id="A0A1G6SHD8"/>
<dbReference type="EMBL" id="FNAD01000002">
    <property type="protein sequence ID" value="SDD15555.1"/>
    <property type="molecule type" value="Genomic_DNA"/>
</dbReference>
<dbReference type="STRING" id="58114.SAMN05216270_10267"/>
<dbReference type="OrthoDB" id="4638263at2"/>
<dbReference type="RefSeq" id="WP_091028900.1">
    <property type="nucleotide sequence ID" value="NZ_FNAD01000002.1"/>
</dbReference>
<dbReference type="Pfam" id="PF18854">
    <property type="entry name" value="baeRF_family10"/>
    <property type="match status" value="1"/>
</dbReference>
<accession>A0A1G6SHD8</accession>
<dbReference type="Gene3D" id="3.30.1330.30">
    <property type="match status" value="1"/>
</dbReference>
<gene>
    <name evidence="1" type="ORF">SAMN05216270_10267</name>
</gene>
<protein>
    <recommendedName>
        <fullName evidence="3">ERF1 domain-containing protein 3</fullName>
    </recommendedName>
</protein>
<evidence type="ECO:0000313" key="2">
    <source>
        <dbReference type="Proteomes" id="UP000198949"/>
    </source>
</evidence>
<dbReference type="SUPFAM" id="SSF55315">
    <property type="entry name" value="L30e-like"/>
    <property type="match status" value="1"/>
</dbReference>